<evidence type="ECO:0000313" key="2">
    <source>
        <dbReference type="WBParaSite" id="PDA_v2.g30154.t1"/>
    </source>
</evidence>
<reference evidence="2" key="1">
    <citation type="submission" date="2022-11" db="UniProtKB">
        <authorList>
            <consortium name="WormBaseParasite"/>
        </authorList>
    </citation>
    <scope>IDENTIFICATION</scope>
</reference>
<name>A0A914QEE4_9BILA</name>
<organism evidence="1 2">
    <name type="scientific">Panagrolaimus davidi</name>
    <dbReference type="NCBI Taxonomy" id="227884"/>
    <lineage>
        <taxon>Eukaryota</taxon>
        <taxon>Metazoa</taxon>
        <taxon>Ecdysozoa</taxon>
        <taxon>Nematoda</taxon>
        <taxon>Chromadorea</taxon>
        <taxon>Rhabditida</taxon>
        <taxon>Tylenchina</taxon>
        <taxon>Panagrolaimomorpha</taxon>
        <taxon>Panagrolaimoidea</taxon>
        <taxon>Panagrolaimidae</taxon>
        <taxon>Panagrolaimus</taxon>
    </lineage>
</organism>
<keyword evidence="1" id="KW-1185">Reference proteome</keyword>
<evidence type="ECO:0000313" key="1">
    <source>
        <dbReference type="Proteomes" id="UP000887578"/>
    </source>
</evidence>
<protein>
    <submittedName>
        <fullName evidence="2">Uncharacterized protein</fullName>
    </submittedName>
</protein>
<dbReference type="AlphaFoldDB" id="A0A914QEE4"/>
<dbReference type="Proteomes" id="UP000887578">
    <property type="component" value="Unplaced"/>
</dbReference>
<proteinExistence type="predicted"/>
<accession>A0A914QEE4</accession>
<sequence>MDAAEHITYPGGKSFLMNPGNHGFTPRDTPDLGHGKFLAIGCQKSIRYIEGPRGPGSKRVGVVIDTKKTPFHQTLPMLII</sequence>
<dbReference type="WBParaSite" id="PDA_v2.g30154.t1">
    <property type="protein sequence ID" value="PDA_v2.g30154.t1"/>
    <property type="gene ID" value="PDA_v2.g30154"/>
</dbReference>